<dbReference type="FunFam" id="3.90.230.10:FF:000007">
    <property type="entry name" value="Xaa-Pro aminopeptidase P"/>
    <property type="match status" value="1"/>
</dbReference>
<dbReference type="InterPro" id="IPR000587">
    <property type="entry name" value="Creatinase_N"/>
</dbReference>
<dbReference type="SUPFAM" id="SSF55920">
    <property type="entry name" value="Creatinase/aminopeptidase"/>
    <property type="match status" value="1"/>
</dbReference>
<dbReference type="PANTHER" id="PTHR43763">
    <property type="entry name" value="XAA-PRO AMINOPEPTIDASE 1"/>
    <property type="match status" value="1"/>
</dbReference>
<keyword evidence="5" id="KW-0464">Manganese</keyword>
<dbReference type="FunFam" id="3.40.350.10:FF:000003">
    <property type="entry name" value="Xaa-pro aminopeptidase P"/>
    <property type="match status" value="1"/>
</dbReference>
<keyword evidence="10" id="KW-1185">Reference proteome</keyword>
<evidence type="ECO:0000259" key="7">
    <source>
        <dbReference type="Pfam" id="PF01321"/>
    </source>
</evidence>
<dbReference type="STRING" id="1051891.A0A0C3Q913"/>
<keyword evidence="3" id="KW-0479">Metal-binding</keyword>
<evidence type="ECO:0000256" key="5">
    <source>
        <dbReference type="ARBA" id="ARBA00023211"/>
    </source>
</evidence>
<dbReference type="InterPro" id="IPR033740">
    <property type="entry name" value="Pept_M24B"/>
</dbReference>
<evidence type="ECO:0000313" key="9">
    <source>
        <dbReference type="EMBL" id="KIO20986.1"/>
    </source>
</evidence>
<dbReference type="SUPFAM" id="SSF53092">
    <property type="entry name" value="Creatinase/prolidase N-terminal domain"/>
    <property type="match status" value="1"/>
</dbReference>
<evidence type="ECO:0000259" key="6">
    <source>
        <dbReference type="Pfam" id="PF00557"/>
    </source>
</evidence>
<dbReference type="Pfam" id="PF01321">
    <property type="entry name" value="Creatinase_N"/>
    <property type="match status" value="1"/>
</dbReference>
<evidence type="ECO:0000256" key="1">
    <source>
        <dbReference type="ARBA" id="ARBA00001936"/>
    </source>
</evidence>
<dbReference type="HOGENOM" id="CLU_011781_2_3_1"/>
<dbReference type="Pfam" id="PF16189">
    <property type="entry name" value="Creatinase_N_2"/>
    <property type="match status" value="1"/>
</dbReference>
<dbReference type="Gene3D" id="3.40.350.10">
    <property type="entry name" value="Creatinase/prolidase N-terminal domain"/>
    <property type="match status" value="2"/>
</dbReference>
<dbReference type="GO" id="GO:0005737">
    <property type="term" value="C:cytoplasm"/>
    <property type="evidence" value="ECO:0007669"/>
    <property type="project" value="UniProtKB-ARBA"/>
</dbReference>
<organism evidence="9 10">
    <name type="scientific">Tulasnella calospora MUT 4182</name>
    <dbReference type="NCBI Taxonomy" id="1051891"/>
    <lineage>
        <taxon>Eukaryota</taxon>
        <taxon>Fungi</taxon>
        <taxon>Dikarya</taxon>
        <taxon>Basidiomycota</taxon>
        <taxon>Agaricomycotina</taxon>
        <taxon>Agaricomycetes</taxon>
        <taxon>Cantharellales</taxon>
        <taxon>Tulasnellaceae</taxon>
        <taxon>Tulasnella</taxon>
    </lineage>
</organism>
<comment type="cofactor">
    <cofactor evidence="1">
        <name>Mn(2+)</name>
        <dbReference type="ChEBI" id="CHEBI:29035"/>
    </cofactor>
</comment>
<dbReference type="Gene3D" id="3.90.230.10">
    <property type="entry name" value="Creatinase/methionine aminopeptidase superfamily"/>
    <property type="match status" value="1"/>
</dbReference>
<gene>
    <name evidence="9" type="ORF">M407DRAFT_132041</name>
</gene>
<feature type="domain" description="Peptidase M24" evidence="6">
    <location>
        <begin position="342"/>
        <end position="558"/>
    </location>
</feature>
<dbReference type="GO" id="GO:0070006">
    <property type="term" value="F:metalloaminopeptidase activity"/>
    <property type="evidence" value="ECO:0007669"/>
    <property type="project" value="InterPro"/>
</dbReference>
<feature type="domain" description="Peptidase M24 C-terminal" evidence="8">
    <location>
        <begin position="570"/>
        <end position="634"/>
    </location>
</feature>
<dbReference type="InterPro" id="IPR050422">
    <property type="entry name" value="X-Pro_aminopeptidase_P"/>
</dbReference>
<dbReference type="InterPro" id="IPR032416">
    <property type="entry name" value="Peptidase_M24_C"/>
</dbReference>
<dbReference type="InterPro" id="IPR029149">
    <property type="entry name" value="Creatin/AminoP/Spt16_N"/>
</dbReference>
<keyword evidence="4" id="KW-0378">Hydrolase</keyword>
<proteinExistence type="inferred from homology"/>
<evidence type="ECO:0000259" key="8">
    <source>
        <dbReference type="Pfam" id="PF16188"/>
    </source>
</evidence>
<dbReference type="Proteomes" id="UP000054248">
    <property type="component" value="Unassembled WGS sequence"/>
</dbReference>
<dbReference type="PANTHER" id="PTHR43763:SF6">
    <property type="entry name" value="XAA-PRO AMINOPEPTIDASE 1"/>
    <property type="match status" value="1"/>
</dbReference>
<evidence type="ECO:0000256" key="4">
    <source>
        <dbReference type="ARBA" id="ARBA00022801"/>
    </source>
</evidence>
<dbReference type="InterPro" id="IPR000994">
    <property type="entry name" value="Pept_M24"/>
</dbReference>
<reference evidence="10" key="2">
    <citation type="submission" date="2015-01" db="EMBL/GenBank/DDBJ databases">
        <title>Evolutionary Origins and Diversification of the Mycorrhizal Mutualists.</title>
        <authorList>
            <consortium name="DOE Joint Genome Institute"/>
            <consortium name="Mycorrhizal Genomics Consortium"/>
            <person name="Kohler A."/>
            <person name="Kuo A."/>
            <person name="Nagy L.G."/>
            <person name="Floudas D."/>
            <person name="Copeland A."/>
            <person name="Barry K.W."/>
            <person name="Cichocki N."/>
            <person name="Veneault-Fourrey C."/>
            <person name="LaButti K."/>
            <person name="Lindquist E.A."/>
            <person name="Lipzen A."/>
            <person name="Lundell T."/>
            <person name="Morin E."/>
            <person name="Murat C."/>
            <person name="Riley R."/>
            <person name="Ohm R."/>
            <person name="Sun H."/>
            <person name="Tunlid A."/>
            <person name="Henrissat B."/>
            <person name="Grigoriev I.V."/>
            <person name="Hibbett D.S."/>
            <person name="Martin F."/>
        </authorList>
    </citation>
    <scope>NUCLEOTIDE SEQUENCE [LARGE SCALE GENOMIC DNA]</scope>
    <source>
        <strain evidence="10">MUT 4182</strain>
    </source>
</reference>
<evidence type="ECO:0000256" key="2">
    <source>
        <dbReference type="ARBA" id="ARBA00008766"/>
    </source>
</evidence>
<protein>
    <recommendedName>
        <fullName evidence="11">Aminopeptidase P N-terminal domain-containing protein</fullName>
    </recommendedName>
</protein>
<reference evidence="9 10" key="1">
    <citation type="submission" date="2014-04" db="EMBL/GenBank/DDBJ databases">
        <authorList>
            <consortium name="DOE Joint Genome Institute"/>
            <person name="Kuo A."/>
            <person name="Girlanda M."/>
            <person name="Perotto S."/>
            <person name="Kohler A."/>
            <person name="Nagy L.G."/>
            <person name="Floudas D."/>
            <person name="Copeland A."/>
            <person name="Barry K.W."/>
            <person name="Cichocki N."/>
            <person name="Veneault-Fourrey C."/>
            <person name="LaButti K."/>
            <person name="Lindquist E.A."/>
            <person name="Lipzen A."/>
            <person name="Lundell T."/>
            <person name="Morin E."/>
            <person name="Murat C."/>
            <person name="Sun H."/>
            <person name="Tunlid A."/>
            <person name="Henrissat B."/>
            <person name="Grigoriev I.V."/>
            <person name="Hibbett D.S."/>
            <person name="Martin F."/>
            <person name="Nordberg H.P."/>
            <person name="Cantor M.N."/>
            <person name="Hua S.X."/>
        </authorList>
    </citation>
    <scope>NUCLEOTIDE SEQUENCE [LARGE SCALE GENOMIC DNA]</scope>
    <source>
        <strain evidence="9 10">MUT 4182</strain>
    </source>
</reference>
<dbReference type="EMBL" id="KN823153">
    <property type="protein sequence ID" value="KIO20986.1"/>
    <property type="molecule type" value="Genomic_DNA"/>
</dbReference>
<name>A0A0C3Q913_9AGAM</name>
<dbReference type="AlphaFoldDB" id="A0A0C3Q913"/>
<evidence type="ECO:0000313" key="10">
    <source>
        <dbReference type="Proteomes" id="UP000054248"/>
    </source>
</evidence>
<dbReference type="Pfam" id="PF16188">
    <property type="entry name" value="Peptidase_M24_C"/>
    <property type="match status" value="1"/>
</dbReference>
<evidence type="ECO:0000256" key="3">
    <source>
        <dbReference type="ARBA" id="ARBA00022723"/>
    </source>
</evidence>
<dbReference type="OrthoDB" id="9995434at2759"/>
<sequence>MGDGSASAASKVNTTERLNALRELMSNPDYNVDAYVVPSEDQHSSEYLADCDARRAFISGFSGSAGCAVITKNDAYMFTDGRYFLQAAEQMDSNWTLMKQGLPDVPTWQDFLHKNLPNNSRIGIDPQLILAADAKTIKDQLSPKSSQLVSIPTNLVDAVWASNRPSRPENSVFHLPVEYAGQSSEDKIAGIRKEIKEKHKEAEALVVNMLDEVAWLFNLRGSDIAFNPVFFAYAVITHAKSTLYIRPSQLSSSSVTELLKTSHLPPDVEIRPYDSIFDDLKKLSAELKPQGKKILISNKASLAVEDALLSGAGEGKDSGVVQVVRSPVTDAKAIKNDVEVEGFRQCHLRDGAALARYFAWLEEQLEKGVELTESSAADQLELYRSENELFKGLSFPTISSTGPNCAIIHYQPEPETCAVLKKDQMYLCDSGAQYLDGTTDTTRTWHFGEPTAEEKRAFTRVLQGHIAIDTAVIPNGTTGYVIDSFARRALWQDGLDYRHGTGHGVGHFLNVHEGPQGIGMRPTLNETPLKKGMTVSNEPGYYADGRFGIRIEDIVIVQDASTPNNFGDKGYLSFEHVTMCPKQTKLVDPSLLAPWEVKWLDDYHKEVLEKVKPILEKFRDERAVKWLERECRPLKRVQG</sequence>
<dbReference type="InterPro" id="IPR036005">
    <property type="entry name" value="Creatinase/aminopeptidase-like"/>
</dbReference>
<comment type="similarity">
    <text evidence="2">Belongs to the peptidase M24B family.</text>
</comment>
<dbReference type="Pfam" id="PF00557">
    <property type="entry name" value="Peptidase_M24"/>
    <property type="match status" value="1"/>
</dbReference>
<dbReference type="CDD" id="cd01085">
    <property type="entry name" value="APP"/>
    <property type="match status" value="1"/>
</dbReference>
<accession>A0A0C3Q913</accession>
<evidence type="ECO:0008006" key="11">
    <source>
        <dbReference type="Google" id="ProtNLM"/>
    </source>
</evidence>
<feature type="domain" description="Creatinase N-terminal" evidence="7">
    <location>
        <begin position="17"/>
        <end position="151"/>
    </location>
</feature>
<dbReference type="GO" id="GO:0046872">
    <property type="term" value="F:metal ion binding"/>
    <property type="evidence" value="ECO:0007669"/>
    <property type="project" value="UniProtKB-KW"/>
</dbReference>